<keyword evidence="8" id="KW-0479">Metal-binding</keyword>
<evidence type="ECO:0000313" key="17">
    <source>
        <dbReference type="Proteomes" id="UP000091979"/>
    </source>
</evidence>
<dbReference type="GO" id="GO:0034039">
    <property type="term" value="F:8-oxo-7,8-dihydroguanine DNA N-glycosylase activity"/>
    <property type="evidence" value="ECO:0007669"/>
    <property type="project" value="TreeGrafter"/>
</dbReference>
<dbReference type="NCBIfam" id="TIGR01084">
    <property type="entry name" value="mutY"/>
    <property type="match status" value="1"/>
</dbReference>
<dbReference type="InterPro" id="IPR000086">
    <property type="entry name" value="NUDIX_hydrolase_dom"/>
</dbReference>
<dbReference type="GO" id="GO:0006298">
    <property type="term" value="P:mismatch repair"/>
    <property type="evidence" value="ECO:0007669"/>
    <property type="project" value="TreeGrafter"/>
</dbReference>
<comment type="cofactor">
    <cofactor evidence="2">
        <name>[4Fe-4S] cluster</name>
        <dbReference type="ChEBI" id="CHEBI:49883"/>
    </cofactor>
</comment>
<dbReference type="GO" id="GO:0000701">
    <property type="term" value="F:purine-specific mismatch base pair DNA N-glycosylase activity"/>
    <property type="evidence" value="ECO:0007669"/>
    <property type="project" value="UniProtKB-EC"/>
</dbReference>
<dbReference type="Pfam" id="PF00633">
    <property type="entry name" value="HHH"/>
    <property type="match status" value="1"/>
</dbReference>
<dbReference type="CDD" id="cd00056">
    <property type="entry name" value="ENDO3c"/>
    <property type="match status" value="1"/>
</dbReference>
<comment type="function">
    <text evidence="3">Adenine glycosylase active on G-A mispairs. MutY also corrects error-prone DNA synthesis past GO lesions which are due to the oxidatively damaged form of guanine: 7,8-dihydro-8-oxoguanine (8-oxo-dGTP).</text>
</comment>
<dbReference type="InterPro" id="IPR044298">
    <property type="entry name" value="MIG/MutY"/>
</dbReference>
<dbReference type="InterPro" id="IPR011257">
    <property type="entry name" value="DNA_glycosylase"/>
</dbReference>
<dbReference type="EC" id="3.2.2.31" evidence="5"/>
<evidence type="ECO:0000256" key="6">
    <source>
        <dbReference type="ARBA" id="ARBA00022023"/>
    </source>
</evidence>
<evidence type="ECO:0000256" key="12">
    <source>
        <dbReference type="ARBA" id="ARBA00023014"/>
    </source>
</evidence>
<dbReference type="Pfam" id="PF14815">
    <property type="entry name" value="NUDIX_4"/>
    <property type="match status" value="1"/>
</dbReference>
<dbReference type="PROSITE" id="PS01155">
    <property type="entry name" value="ENDONUCLEASE_III_2"/>
    <property type="match status" value="1"/>
</dbReference>
<evidence type="ECO:0000313" key="16">
    <source>
        <dbReference type="EMBL" id="OBQ50202.1"/>
    </source>
</evidence>
<keyword evidence="17" id="KW-1185">Reference proteome</keyword>
<evidence type="ECO:0000256" key="13">
    <source>
        <dbReference type="ARBA" id="ARBA00023204"/>
    </source>
</evidence>
<keyword evidence="13" id="KW-0234">DNA repair</keyword>
<protein>
    <recommendedName>
        <fullName evidence="6">Adenine DNA glycosylase</fullName>
        <ecNumber evidence="5">3.2.2.31</ecNumber>
    </recommendedName>
</protein>
<dbReference type="InterPro" id="IPR020476">
    <property type="entry name" value="Nudix_hydrolase"/>
</dbReference>
<accession>A0A1B7XBV2</accession>
<evidence type="ECO:0000256" key="11">
    <source>
        <dbReference type="ARBA" id="ARBA00023004"/>
    </source>
</evidence>
<dbReference type="GO" id="GO:0035485">
    <property type="term" value="F:adenine/guanine mispair binding"/>
    <property type="evidence" value="ECO:0007669"/>
    <property type="project" value="TreeGrafter"/>
</dbReference>
<dbReference type="PANTHER" id="PTHR42944:SF1">
    <property type="entry name" value="ADENINE DNA GLYCOSYLASE"/>
    <property type="match status" value="1"/>
</dbReference>
<evidence type="ECO:0000256" key="2">
    <source>
        <dbReference type="ARBA" id="ARBA00001966"/>
    </source>
</evidence>
<evidence type="ECO:0000256" key="1">
    <source>
        <dbReference type="ARBA" id="ARBA00000843"/>
    </source>
</evidence>
<dbReference type="CDD" id="cd03425">
    <property type="entry name" value="NUDIX_MutT_NudA_like"/>
    <property type="match status" value="1"/>
</dbReference>
<dbReference type="Gene3D" id="1.10.340.30">
    <property type="entry name" value="Hypothetical protein, domain 2"/>
    <property type="match status" value="1"/>
</dbReference>
<gene>
    <name evidence="16" type="ORF">SP90_10575</name>
</gene>
<dbReference type="PROSITE" id="PS51462">
    <property type="entry name" value="NUDIX"/>
    <property type="match status" value="1"/>
</dbReference>
<dbReference type="InterPro" id="IPR000445">
    <property type="entry name" value="HhH_motif"/>
</dbReference>
<organism evidence="16 17">
    <name type="scientific">Halodesulfovibrio spirochaetisodalis</name>
    <dbReference type="NCBI Taxonomy" id="1560234"/>
    <lineage>
        <taxon>Bacteria</taxon>
        <taxon>Pseudomonadati</taxon>
        <taxon>Thermodesulfobacteriota</taxon>
        <taxon>Desulfovibrionia</taxon>
        <taxon>Desulfovibrionales</taxon>
        <taxon>Desulfovibrionaceae</taxon>
        <taxon>Halodesulfovibrio</taxon>
    </lineage>
</organism>
<dbReference type="Gene3D" id="1.10.1670.10">
    <property type="entry name" value="Helix-hairpin-Helix base-excision DNA repair enzymes (C-terminal)"/>
    <property type="match status" value="1"/>
</dbReference>
<keyword evidence="11" id="KW-0408">Iron</keyword>
<keyword evidence="7" id="KW-0004">4Fe-4S</keyword>
<dbReference type="AlphaFoldDB" id="A0A1B7XBV2"/>
<evidence type="ECO:0000256" key="8">
    <source>
        <dbReference type="ARBA" id="ARBA00022723"/>
    </source>
</evidence>
<dbReference type="Proteomes" id="UP000091979">
    <property type="component" value="Unassembled WGS sequence"/>
</dbReference>
<evidence type="ECO:0000256" key="4">
    <source>
        <dbReference type="ARBA" id="ARBA00008343"/>
    </source>
</evidence>
<reference evidence="16 17" key="1">
    <citation type="submission" date="2015-01" db="EMBL/GenBank/DDBJ databases">
        <title>Desulfovibrio sp. JC271 draft genome sequence.</title>
        <authorList>
            <person name="Shivani Y."/>
            <person name="Subhash Y."/>
            <person name="Sasikala C."/>
            <person name="Ramana C.V."/>
        </authorList>
    </citation>
    <scope>NUCLEOTIDE SEQUENCE [LARGE SCALE GENOMIC DNA]</scope>
    <source>
        <strain evidence="16 17">JC271</strain>
    </source>
</reference>
<dbReference type="InterPro" id="IPR004036">
    <property type="entry name" value="Endonuclease-III-like_CS2"/>
</dbReference>
<dbReference type="InterPro" id="IPR003265">
    <property type="entry name" value="HhH-GPD_domain"/>
</dbReference>
<evidence type="ECO:0000259" key="15">
    <source>
        <dbReference type="PROSITE" id="PS51462"/>
    </source>
</evidence>
<sequence>MITPDQYQTVSNLLLIWFEANKRPLPWREHYTPYHVWVSEIMLQQTQMERGVAYFTRWMQELPDVSSVANAHEDFLLKLWEGLGYYSRVRNLHKAAKVIATEHGGIFPEDYAAIRALPGIGDYTAGAIASIAFNQDVICVDANVERVFARLFDIDTPVKQKHNMEFIRKTVTAMLPAGHAREFNQALMEFGALLCSKKPKCHLCPLNLFCEAYHLGIPHERPVPVAKKEIKNITVATGFLVHNGKVYIQKRPETGVWAGFWELPGGSVEKDETPEEAVIREFMEETEFPVRIHDKITIVKHGYTTYRVTMHCYFLTLAQEHSPEPVLHAATAYRWVTMDELDEVTLPAGHRKLLDHLQTDLRLAPLLENS</sequence>
<dbReference type="SUPFAM" id="SSF48150">
    <property type="entry name" value="DNA-glycosylase"/>
    <property type="match status" value="1"/>
</dbReference>
<evidence type="ECO:0000256" key="5">
    <source>
        <dbReference type="ARBA" id="ARBA00012045"/>
    </source>
</evidence>
<evidence type="ECO:0000256" key="10">
    <source>
        <dbReference type="ARBA" id="ARBA00022801"/>
    </source>
</evidence>
<keyword evidence="10" id="KW-0378">Hydrolase</keyword>
<dbReference type="SUPFAM" id="SSF55811">
    <property type="entry name" value="Nudix"/>
    <property type="match status" value="1"/>
</dbReference>
<dbReference type="InterPro" id="IPR015797">
    <property type="entry name" value="NUDIX_hydrolase-like_dom_sf"/>
</dbReference>
<dbReference type="STRING" id="1560234.SP90_10575"/>
<dbReference type="InterPro" id="IPR023170">
    <property type="entry name" value="HhH_base_excis_C"/>
</dbReference>
<dbReference type="PATRIC" id="fig|1560234.3.peg.966"/>
<dbReference type="PRINTS" id="PR00502">
    <property type="entry name" value="NUDIXFAMILY"/>
</dbReference>
<evidence type="ECO:0000256" key="7">
    <source>
        <dbReference type="ARBA" id="ARBA00022485"/>
    </source>
</evidence>
<dbReference type="Gene3D" id="3.90.79.10">
    <property type="entry name" value="Nucleoside Triphosphate Pyrophosphohydrolase"/>
    <property type="match status" value="1"/>
</dbReference>
<dbReference type="PANTHER" id="PTHR42944">
    <property type="entry name" value="ADENINE DNA GLYCOSYLASE"/>
    <property type="match status" value="1"/>
</dbReference>
<dbReference type="SMART" id="SM00478">
    <property type="entry name" value="ENDO3c"/>
    <property type="match status" value="1"/>
</dbReference>
<keyword evidence="14" id="KW-0326">Glycosidase</keyword>
<dbReference type="GO" id="GO:0032357">
    <property type="term" value="F:oxidized purine DNA binding"/>
    <property type="evidence" value="ECO:0007669"/>
    <property type="project" value="TreeGrafter"/>
</dbReference>
<dbReference type="InterPro" id="IPR005760">
    <property type="entry name" value="A/G_AdeGlyc_MutY"/>
</dbReference>
<dbReference type="Pfam" id="PF00730">
    <property type="entry name" value="HhH-GPD"/>
    <property type="match status" value="1"/>
</dbReference>
<dbReference type="GO" id="GO:0006284">
    <property type="term" value="P:base-excision repair"/>
    <property type="evidence" value="ECO:0007669"/>
    <property type="project" value="InterPro"/>
</dbReference>
<dbReference type="OrthoDB" id="9802365at2"/>
<name>A0A1B7XBV2_9BACT</name>
<dbReference type="GO" id="GO:0051539">
    <property type="term" value="F:4 iron, 4 sulfur cluster binding"/>
    <property type="evidence" value="ECO:0007669"/>
    <property type="project" value="UniProtKB-KW"/>
</dbReference>
<comment type="caution">
    <text evidence="16">The sequence shown here is derived from an EMBL/GenBank/DDBJ whole genome shotgun (WGS) entry which is preliminary data.</text>
</comment>
<dbReference type="InterPro" id="IPR029119">
    <property type="entry name" value="MutY_C"/>
</dbReference>
<feature type="domain" description="Nudix hydrolase" evidence="15">
    <location>
        <begin position="231"/>
        <end position="360"/>
    </location>
</feature>
<proteinExistence type="inferred from homology"/>
<dbReference type="SMART" id="SM00525">
    <property type="entry name" value="FES"/>
    <property type="match status" value="1"/>
</dbReference>
<comment type="catalytic activity">
    <reaction evidence="1">
        <text>Hydrolyzes free adenine bases from 7,8-dihydro-8-oxoguanine:adenine mismatched double-stranded DNA, leaving an apurinic site.</text>
        <dbReference type="EC" id="3.2.2.31"/>
    </reaction>
</comment>
<evidence type="ECO:0000256" key="3">
    <source>
        <dbReference type="ARBA" id="ARBA00002933"/>
    </source>
</evidence>
<dbReference type="RefSeq" id="WP_066855632.1">
    <property type="nucleotide sequence ID" value="NZ_JXMS01000017.1"/>
</dbReference>
<dbReference type="EMBL" id="JXMS01000017">
    <property type="protein sequence ID" value="OBQ50202.1"/>
    <property type="molecule type" value="Genomic_DNA"/>
</dbReference>
<dbReference type="FunFam" id="1.10.340.30:FF:000002">
    <property type="entry name" value="Adenine DNA glycosylase"/>
    <property type="match status" value="1"/>
</dbReference>
<keyword evidence="9" id="KW-0227">DNA damage</keyword>
<comment type="similarity">
    <text evidence="4">Belongs to the Nth/MutY family.</text>
</comment>
<evidence type="ECO:0000256" key="14">
    <source>
        <dbReference type="ARBA" id="ARBA00023295"/>
    </source>
</evidence>
<keyword evidence="12" id="KW-0411">Iron-sulfur</keyword>
<dbReference type="InterPro" id="IPR003651">
    <property type="entry name" value="Endonuclease3_FeS-loop_motif"/>
</dbReference>
<evidence type="ECO:0000256" key="9">
    <source>
        <dbReference type="ARBA" id="ARBA00022763"/>
    </source>
</evidence>
<dbReference type="GO" id="GO:0046872">
    <property type="term" value="F:metal ion binding"/>
    <property type="evidence" value="ECO:0007669"/>
    <property type="project" value="UniProtKB-KW"/>
</dbReference>